<keyword evidence="1" id="KW-0472">Membrane</keyword>
<sequence>MATPEQKKANLRMALVLLSIAIAFFVGFMAKMLWLH</sequence>
<gene>
    <name evidence="2" type="ORF">SAMN04489711_103185</name>
</gene>
<protein>
    <submittedName>
        <fullName evidence="2">Uncharacterized protein</fullName>
    </submittedName>
</protein>
<keyword evidence="3" id="KW-1185">Reference proteome</keyword>
<dbReference type="NCBIfam" id="NF038351">
    <property type="entry name" value="cyt_ox_assem_30"/>
    <property type="match status" value="1"/>
</dbReference>
<dbReference type="Proteomes" id="UP000199119">
    <property type="component" value="Unassembled WGS sequence"/>
</dbReference>
<keyword evidence="1" id="KW-1133">Transmembrane helix</keyword>
<dbReference type="RefSeq" id="WP_217648935.1">
    <property type="nucleotide sequence ID" value="NZ_FONX01000003.1"/>
</dbReference>
<dbReference type="EMBL" id="FONX01000003">
    <property type="protein sequence ID" value="SFE59280.1"/>
    <property type="molecule type" value="Genomic_DNA"/>
</dbReference>
<evidence type="ECO:0000256" key="1">
    <source>
        <dbReference type="SAM" id="Phobius"/>
    </source>
</evidence>
<accession>A0A1I2BVE0</accession>
<reference evidence="3" key="1">
    <citation type="submission" date="2016-10" db="EMBL/GenBank/DDBJ databases">
        <authorList>
            <person name="Varghese N."/>
            <person name="Submissions S."/>
        </authorList>
    </citation>
    <scope>NUCLEOTIDE SEQUENCE [LARGE SCALE GENOMIC DNA]</scope>
    <source>
        <strain evidence="3">DSM 27981</strain>
    </source>
</reference>
<proteinExistence type="predicted"/>
<dbReference type="InterPro" id="IPR047811">
    <property type="entry name" value="CytC_ox_assmbl_put"/>
</dbReference>
<organism evidence="2 3">
    <name type="scientific">Paracidovorax wautersii</name>
    <dbReference type="NCBI Taxonomy" id="1177982"/>
    <lineage>
        <taxon>Bacteria</taxon>
        <taxon>Pseudomonadati</taxon>
        <taxon>Pseudomonadota</taxon>
        <taxon>Betaproteobacteria</taxon>
        <taxon>Burkholderiales</taxon>
        <taxon>Comamonadaceae</taxon>
        <taxon>Paracidovorax</taxon>
    </lineage>
</organism>
<dbReference type="AlphaFoldDB" id="A0A1I2BVE0"/>
<feature type="transmembrane region" description="Helical" evidence="1">
    <location>
        <begin position="12"/>
        <end position="34"/>
    </location>
</feature>
<evidence type="ECO:0000313" key="3">
    <source>
        <dbReference type="Proteomes" id="UP000199119"/>
    </source>
</evidence>
<evidence type="ECO:0000313" key="2">
    <source>
        <dbReference type="EMBL" id="SFE59280.1"/>
    </source>
</evidence>
<name>A0A1I2BVE0_9BURK</name>
<keyword evidence="1" id="KW-0812">Transmembrane</keyword>